<evidence type="ECO:0000256" key="8">
    <source>
        <dbReference type="SAM" id="Phobius"/>
    </source>
</evidence>
<evidence type="ECO:0000313" key="9">
    <source>
        <dbReference type="EMBL" id="ETW13636.1"/>
    </source>
</evidence>
<evidence type="ECO:0000256" key="2">
    <source>
        <dbReference type="ARBA" id="ARBA00010735"/>
    </source>
</evidence>
<evidence type="ECO:0000313" key="10">
    <source>
        <dbReference type="Proteomes" id="UP000019063"/>
    </source>
</evidence>
<feature type="transmembrane region" description="Helical" evidence="8">
    <location>
        <begin position="135"/>
        <end position="159"/>
    </location>
</feature>
<keyword evidence="10" id="KW-1185">Reference proteome</keyword>
<keyword evidence="7 8" id="KW-0472">Membrane</keyword>
<dbReference type="PANTHER" id="PTHR34979:SF1">
    <property type="entry name" value="INNER MEMBRANE PROTEIN YGAZ"/>
    <property type="match status" value="1"/>
</dbReference>
<dbReference type="EMBL" id="AQQW01000003">
    <property type="protein sequence ID" value="ETW13636.1"/>
    <property type="molecule type" value="Genomic_DNA"/>
</dbReference>
<evidence type="ECO:0000256" key="1">
    <source>
        <dbReference type="ARBA" id="ARBA00004651"/>
    </source>
</evidence>
<dbReference type="Proteomes" id="UP000019063">
    <property type="component" value="Unassembled WGS sequence"/>
</dbReference>
<keyword evidence="4" id="KW-1003">Cell membrane</keyword>
<keyword evidence="3" id="KW-0813">Transport</keyword>
<protein>
    <submittedName>
        <fullName evidence="9">AzlC-like protein</fullName>
    </submittedName>
</protein>
<feature type="transmembrane region" description="Helical" evidence="8">
    <location>
        <begin position="101"/>
        <end position="123"/>
    </location>
</feature>
<name>W4HNE0_9RHOB</name>
<evidence type="ECO:0000256" key="7">
    <source>
        <dbReference type="ARBA" id="ARBA00023136"/>
    </source>
</evidence>
<dbReference type="PANTHER" id="PTHR34979">
    <property type="entry name" value="INNER MEMBRANE PROTEIN YGAZ"/>
    <property type="match status" value="1"/>
</dbReference>
<keyword evidence="5 8" id="KW-0812">Transmembrane</keyword>
<dbReference type="PATRIC" id="fig|1317118.6.peg.1323"/>
<dbReference type="eggNOG" id="COG1296">
    <property type="taxonomic scope" value="Bacteria"/>
</dbReference>
<dbReference type="STRING" id="1379903.ATO8_06386"/>
<feature type="transmembrane region" description="Helical" evidence="8">
    <location>
        <begin position="46"/>
        <end position="65"/>
    </location>
</feature>
<feature type="transmembrane region" description="Helical" evidence="8">
    <location>
        <begin position="190"/>
        <end position="222"/>
    </location>
</feature>
<dbReference type="InterPro" id="IPR011606">
    <property type="entry name" value="Brnchd-chn_aa_trnsp_permease"/>
</dbReference>
<evidence type="ECO:0000256" key="6">
    <source>
        <dbReference type="ARBA" id="ARBA00022989"/>
    </source>
</evidence>
<proteinExistence type="inferred from homology"/>
<feature type="transmembrane region" description="Helical" evidence="8">
    <location>
        <begin position="17"/>
        <end position="34"/>
    </location>
</feature>
<dbReference type="Pfam" id="PF03591">
    <property type="entry name" value="AzlC"/>
    <property type="match status" value="1"/>
</dbReference>
<feature type="transmembrane region" description="Helical" evidence="8">
    <location>
        <begin position="166"/>
        <end position="184"/>
    </location>
</feature>
<gene>
    <name evidence="9" type="ORF">ATO8_06386</name>
</gene>
<evidence type="ECO:0000256" key="4">
    <source>
        <dbReference type="ARBA" id="ARBA00022475"/>
    </source>
</evidence>
<dbReference type="GO" id="GO:0005886">
    <property type="term" value="C:plasma membrane"/>
    <property type="evidence" value="ECO:0007669"/>
    <property type="project" value="UniProtKB-SubCell"/>
</dbReference>
<comment type="subcellular location">
    <subcellularLocation>
        <location evidence="1">Cell membrane</location>
        <topology evidence="1">Multi-pass membrane protein</topology>
    </subcellularLocation>
</comment>
<accession>W4HNE0</accession>
<evidence type="ECO:0000256" key="5">
    <source>
        <dbReference type="ARBA" id="ARBA00022692"/>
    </source>
</evidence>
<organism evidence="9 10">
    <name type="scientific">Roseivivax marinus</name>
    <dbReference type="NCBI Taxonomy" id="1379903"/>
    <lineage>
        <taxon>Bacteria</taxon>
        <taxon>Pseudomonadati</taxon>
        <taxon>Pseudomonadota</taxon>
        <taxon>Alphaproteobacteria</taxon>
        <taxon>Rhodobacterales</taxon>
        <taxon>Roseobacteraceae</taxon>
        <taxon>Roseivivax</taxon>
    </lineage>
</organism>
<reference evidence="9 10" key="1">
    <citation type="journal article" date="2014" name="Antonie Van Leeuwenhoek">
        <title>Roseivivax atlanticus sp. nov., isolated from surface seawater of the Atlantic Ocean.</title>
        <authorList>
            <person name="Li G."/>
            <person name="Lai Q."/>
            <person name="Liu X."/>
            <person name="Sun F."/>
            <person name="Shao Z."/>
        </authorList>
    </citation>
    <scope>NUCLEOTIDE SEQUENCE [LARGE SCALE GENOMIC DNA]</scope>
    <source>
        <strain evidence="9 10">22II-s10s</strain>
    </source>
</reference>
<comment type="caution">
    <text evidence="9">The sequence shown here is derived from an EMBL/GenBank/DDBJ whole genome shotgun (WGS) entry which is preliminary data.</text>
</comment>
<feature type="transmembrane region" description="Helical" evidence="8">
    <location>
        <begin position="71"/>
        <end position="89"/>
    </location>
</feature>
<sequence>MAARGVKSPYRQGVLDALPFLAVVGPFGLLFGVVSREAGLTIFESLSFSVVVIAGAAQFTALQLMSDHAPTLVAVASALAINLRMAMYSASMTPHLGHLPLWKRCFVAYFLVDQTYALGALNFERSPWTAAEKFRYFMGTVTPVCFPWYISTLIGAWAGSAIPTDFGLDFAVPIAFLAMVGPMLRTPAHMAAAFTGAVVALLAAGLPFNLGLIVGGLAGMIAGAQVEQRIEREEEPA</sequence>
<dbReference type="GO" id="GO:1903785">
    <property type="term" value="P:L-valine transmembrane transport"/>
    <property type="evidence" value="ECO:0007669"/>
    <property type="project" value="TreeGrafter"/>
</dbReference>
<comment type="similarity">
    <text evidence="2">Belongs to the AzlC family.</text>
</comment>
<dbReference type="AlphaFoldDB" id="W4HNE0"/>
<keyword evidence="6 8" id="KW-1133">Transmembrane helix</keyword>
<evidence type="ECO:0000256" key="3">
    <source>
        <dbReference type="ARBA" id="ARBA00022448"/>
    </source>
</evidence>
<dbReference type="RefSeq" id="WP_043843004.1">
    <property type="nucleotide sequence ID" value="NZ_AQQW01000003.1"/>
</dbReference>